<feature type="transmembrane region" description="Helical" evidence="6">
    <location>
        <begin position="43"/>
        <end position="65"/>
    </location>
</feature>
<gene>
    <name evidence="8" type="ORF">J2S74_001632</name>
</gene>
<dbReference type="RefSeq" id="WP_307323968.1">
    <property type="nucleotide sequence ID" value="NZ_JAUSUG010000005.1"/>
</dbReference>
<evidence type="ECO:0000256" key="4">
    <source>
        <dbReference type="ARBA" id="ARBA00023136"/>
    </source>
</evidence>
<evidence type="ECO:0000256" key="3">
    <source>
        <dbReference type="ARBA" id="ARBA00022989"/>
    </source>
</evidence>
<feature type="transmembrane region" description="Helical" evidence="6">
    <location>
        <begin position="7"/>
        <end position="23"/>
    </location>
</feature>
<sequence length="114" mass="12803">MKGQWNLIIGIIIAIIIAVFAVINVEPVEVNYIFGQNEWPLVLIILGSVLMGGVIVGSVGMYKIYQLQQELKQVRKKLETSSINDNKNTKETPGNEDKQLGNNSKKDLKKQDYN</sequence>
<keyword evidence="1" id="KW-1003">Cell membrane</keyword>
<dbReference type="InterPro" id="IPR010445">
    <property type="entry name" value="LapA_dom"/>
</dbReference>
<evidence type="ECO:0000256" key="1">
    <source>
        <dbReference type="ARBA" id="ARBA00022475"/>
    </source>
</evidence>
<keyword evidence="3 6" id="KW-1133">Transmembrane helix</keyword>
<dbReference type="PANTHER" id="PTHR41335:SF1">
    <property type="entry name" value="MEMBRANE PROTEIN"/>
    <property type="match status" value="1"/>
</dbReference>
<keyword evidence="2 6" id="KW-0812">Transmembrane</keyword>
<dbReference type="PANTHER" id="PTHR41335">
    <property type="entry name" value="MEMBRANE PROTEIN-RELATED"/>
    <property type="match status" value="1"/>
</dbReference>
<reference evidence="8 9" key="1">
    <citation type="submission" date="2023-07" db="EMBL/GenBank/DDBJ databases">
        <title>Genomic Encyclopedia of Type Strains, Phase IV (KMG-IV): sequencing the most valuable type-strain genomes for metagenomic binning, comparative biology and taxonomic classification.</title>
        <authorList>
            <person name="Goeker M."/>
        </authorList>
    </citation>
    <scope>NUCLEOTIDE SEQUENCE [LARGE SCALE GENOMIC DNA]</scope>
    <source>
        <strain evidence="8 9">DSM 9768</strain>
    </source>
</reference>
<feature type="region of interest" description="Disordered" evidence="5">
    <location>
        <begin position="82"/>
        <end position="114"/>
    </location>
</feature>
<protein>
    <submittedName>
        <fullName evidence="8">Integral membrane protein</fullName>
    </submittedName>
</protein>
<evidence type="ECO:0000256" key="6">
    <source>
        <dbReference type="SAM" id="Phobius"/>
    </source>
</evidence>
<evidence type="ECO:0000256" key="5">
    <source>
        <dbReference type="SAM" id="MobiDB-lite"/>
    </source>
</evidence>
<evidence type="ECO:0000259" key="7">
    <source>
        <dbReference type="Pfam" id="PF06305"/>
    </source>
</evidence>
<organism evidence="8 9">
    <name type="scientific">Evansella vedderi</name>
    <dbReference type="NCBI Taxonomy" id="38282"/>
    <lineage>
        <taxon>Bacteria</taxon>
        <taxon>Bacillati</taxon>
        <taxon>Bacillota</taxon>
        <taxon>Bacilli</taxon>
        <taxon>Bacillales</taxon>
        <taxon>Bacillaceae</taxon>
        <taxon>Evansella</taxon>
    </lineage>
</organism>
<feature type="compositionally biased region" description="Basic and acidic residues" evidence="5">
    <location>
        <begin position="87"/>
        <end position="114"/>
    </location>
</feature>
<evidence type="ECO:0000256" key="2">
    <source>
        <dbReference type="ARBA" id="ARBA00022692"/>
    </source>
</evidence>
<dbReference type="Proteomes" id="UP001230005">
    <property type="component" value="Unassembled WGS sequence"/>
</dbReference>
<feature type="domain" description="Lipopolysaccharide assembly protein A" evidence="7">
    <location>
        <begin position="24"/>
        <end position="80"/>
    </location>
</feature>
<name>A0ABT9ZSQ9_9BACI</name>
<dbReference type="Pfam" id="PF06305">
    <property type="entry name" value="LapA_dom"/>
    <property type="match status" value="1"/>
</dbReference>
<keyword evidence="9" id="KW-1185">Reference proteome</keyword>
<evidence type="ECO:0000313" key="8">
    <source>
        <dbReference type="EMBL" id="MDQ0254257.1"/>
    </source>
</evidence>
<proteinExistence type="predicted"/>
<dbReference type="EMBL" id="JAUSUG010000005">
    <property type="protein sequence ID" value="MDQ0254257.1"/>
    <property type="molecule type" value="Genomic_DNA"/>
</dbReference>
<evidence type="ECO:0000313" key="9">
    <source>
        <dbReference type="Proteomes" id="UP001230005"/>
    </source>
</evidence>
<accession>A0ABT9ZSQ9</accession>
<comment type="caution">
    <text evidence="8">The sequence shown here is derived from an EMBL/GenBank/DDBJ whole genome shotgun (WGS) entry which is preliminary data.</text>
</comment>
<keyword evidence="4 6" id="KW-0472">Membrane</keyword>